<evidence type="ECO:0000313" key="1">
    <source>
        <dbReference type="EMBL" id="MBT0992743.1"/>
    </source>
</evidence>
<protein>
    <submittedName>
        <fullName evidence="1">Uncharacterized protein</fullName>
    </submittedName>
</protein>
<reference evidence="1 2" key="1">
    <citation type="submission" date="2021-05" db="EMBL/GenBank/DDBJ databases">
        <title>Description of Cellulomonas sp. DKR-3 sp. nov.</title>
        <authorList>
            <person name="Dahal R.H."/>
            <person name="Chaudhary D.K."/>
        </authorList>
    </citation>
    <scope>NUCLEOTIDE SEQUENCE [LARGE SCALE GENOMIC DNA]</scope>
    <source>
        <strain evidence="1 2">DKR-3</strain>
    </source>
</reference>
<accession>A0ABS5TUC6</accession>
<evidence type="ECO:0000313" key="2">
    <source>
        <dbReference type="Proteomes" id="UP000722125"/>
    </source>
</evidence>
<dbReference type="RefSeq" id="WP_214345752.1">
    <property type="nucleotide sequence ID" value="NZ_JAHBOH010000001.1"/>
</dbReference>
<organism evidence="1 2">
    <name type="scientific">Cellulomonas fulva</name>
    <dbReference type="NCBI Taxonomy" id="2835530"/>
    <lineage>
        <taxon>Bacteria</taxon>
        <taxon>Bacillati</taxon>
        <taxon>Actinomycetota</taxon>
        <taxon>Actinomycetes</taxon>
        <taxon>Micrococcales</taxon>
        <taxon>Cellulomonadaceae</taxon>
        <taxon>Cellulomonas</taxon>
    </lineage>
</organism>
<sequence length="399" mass="39704">MNDLRDLLHAAADELPTDGLRADALTGRVRRRRAARTATRSAVGVGAVGALALGAAQLQGGNRAADSVAGADDAEGAAITSVAPQTGAAPGACGWAVAAGAQADGTTITTSTTTGALRATVLPVDASATTPTGATLDTTVMLGSDEEDKARLTADAVTVLVTSDGVVVARHDVVVDGDSARVAQQAPWYLWTDVPLEACERSDGEGPTGPLDGDLAVWVLADVTRGDESALLLGGGTAIQVEQGEVPGYCGRTVGDLASDRSVALTGTADLGSLVDQEFVAGAPPLDVLRTSQQLDVVDPASRAAGALGSPRLLLTDAAGAVVSDSATSGADPGDRFGGWYDLPAVGQGGQLAADAVTCDGDPLPAGTYEAWGSMALAPWDPDLAAGPALGHLGTVTVP</sequence>
<gene>
    <name evidence="1" type="ORF">KIN34_00365</name>
</gene>
<keyword evidence="2" id="KW-1185">Reference proteome</keyword>
<proteinExistence type="predicted"/>
<dbReference type="Proteomes" id="UP000722125">
    <property type="component" value="Unassembled WGS sequence"/>
</dbReference>
<dbReference type="EMBL" id="JAHBOH010000001">
    <property type="protein sequence ID" value="MBT0992743.1"/>
    <property type="molecule type" value="Genomic_DNA"/>
</dbReference>
<name>A0ABS5TUC6_9CELL</name>
<comment type="caution">
    <text evidence="1">The sequence shown here is derived from an EMBL/GenBank/DDBJ whole genome shotgun (WGS) entry which is preliminary data.</text>
</comment>